<dbReference type="PANTHER" id="PTHR45614">
    <property type="entry name" value="MYB PROTEIN-RELATED"/>
    <property type="match status" value="1"/>
</dbReference>
<dbReference type="KEGG" id="tva:4770016"/>
<evidence type="ECO:0000259" key="2">
    <source>
        <dbReference type="PROSITE" id="PS50030"/>
    </source>
</evidence>
<accession>A2E5L4</accession>
<feature type="compositionally biased region" description="Low complexity" evidence="1">
    <location>
        <begin position="408"/>
        <end position="422"/>
    </location>
</feature>
<sequence length="656" mass="76762">MQFLIFYLKDSHVQSHSFTVDSILELKKQIARYLSKKAENIKITKEGTELDDEYNFDNEVSEDINEMICKIRDNKQNTNINIELIQNNESSSIQYLTSLGYHRDAILSALEKSENDISQTLHLLTETSKPKLYSIGKTDSNHSTAGTSKENEQVSKEKIEGSLDVKLLISKVYELNYKWDQINQFFPNYSKGYLNFVLVYIHKKLSNKINEVQDSKWTDLEDKILLEQYYLGRSLQQLTEQLSPKSSKDIQLHLKNLDYSLKNTILLLQFAEQFNEEDCQWDIDDVNECQIPTFIDDLIEKFDKSKYLKNQEEYKKNFIEKIELLKQKSHSFNTYIPYKILPQKIIHPIPVDVSKRWNAIVDVKAVNFRDLDPDEFSEETERPSSSRAKSRISNSFKASNSEGDDESMSQNARSNESSSSNKVSDDVFEYSPASEQEDSQEVEETASSSNKKSNSKQKGSDKVVKKKYVWNKDDEATLIKRHDELGKSSDIWKKLSKELGYSAESCHRMYCRLTDTPLNGFTNQEMKLLIQKYNEYEKNETKWEDLAKVFPDRDLPTVRKQIIDAIRFIIREPKSNVYEKPHSILEMIGKKERCPWIEEFDQILMDIHNEIKEGPKLQDELLETFPNRTINGVFTHYKKLLVKIRQGKYKHKYLIL</sequence>
<dbReference type="SMR" id="A2E5L4"/>
<evidence type="ECO:0000256" key="1">
    <source>
        <dbReference type="SAM" id="MobiDB-lite"/>
    </source>
</evidence>
<proteinExistence type="predicted"/>
<feature type="domain" description="UBA" evidence="2">
    <location>
        <begin position="86"/>
        <end position="127"/>
    </location>
</feature>
<reference evidence="3" key="1">
    <citation type="submission" date="2006-10" db="EMBL/GenBank/DDBJ databases">
        <authorList>
            <person name="Amadeo P."/>
            <person name="Zhao Q."/>
            <person name="Wortman J."/>
            <person name="Fraser-Liggett C."/>
            <person name="Carlton J."/>
        </authorList>
    </citation>
    <scope>NUCLEOTIDE SEQUENCE</scope>
    <source>
        <strain evidence="3">G3</strain>
    </source>
</reference>
<dbReference type="InParanoid" id="A2E5L4"/>
<feature type="compositionally biased region" description="Acidic residues" evidence="1">
    <location>
        <begin position="435"/>
        <end position="444"/>
    </location>
</feature>
<reference evidence="3" key="2">
    <citation type="journal article" date="2007" name="Science">
        <title>Draft genome sequence of the sexually transmitted pathogen Trichomonas vaginalis.</title>
        <authorList>
            <person name="Carlton J.M."/>
            <person name="Hirt R.P."/>
            <person name="Silva J.C."/>
            <person name="Delcher A.L."/>
            <person name="Schatz M."/>
            <person name="Zhao Q."/>
            <person name="Wortman J.R."/>
            <person name="Bidwell S.L."/>
            <person name="Alsmark U.C.M."/>
            <person name="Besteiro S."/>
            <person name="Sicheritz-Ponten T."/>
            <person name="Noel C.J."/>
            <person name="Dacks J.B."/>
            <person name="Foster P.G."/>
            <person name="Simillion C."/>
            <person name="Van de Peer Y."/>
            <person name="Miranda-Saavedra D."/>
            <person name="Barton G.J."/>
            <person name="Westrop G.D."/>
            <person name="Mueller S."/>
            <person name="Dessi D."/>
            <person name="Fiori P.L."/>
            <person name="Ren Q."/>
            <person name="Paulsen I."/>
            <person name="Zhang H."/>
            <person name="Bastida-Corcuera F.D."/>
            <person name="Simoes-Barbosa A."/>
            <person name="Brown M.T."/>
            <person name="Hayes R.D."/>
            <person name="Mukherjee M."/>
            <person name="Okumura C.Y."/>
            <person name="Schneider R."/>
            <person name="Smith A.J."/>
            <person name="Vanacova S."/>
            <person name="Villalvazo M."/>
            <person name="Haas B.J."/>
            <person name="Pertea M."/>
            <person name="Feldblyum T.V."/>
            <person name="Utterback T.R."/>
            <person name="Shu C.L."/>
            <person name="Osoegawa K."/>
            <person name="de Jong P.J."/>
            <person name="Hrdy I."/>
            <person name="Horvathova L."/>
            <person name="Zubacova Z."/>
            <person name="Dolezal P."/>
            <person name="Malik S.B."/>
            <person name="Logsdon J.M. Jr."/>
            <person name="Henze K."/>
            <person name="Gupta A."/>
            <person name="Wang C.C."/>
            <person name="Dunne R.L."/>
            <person name="Upcroft J.A."/>
            <person name="Upcroft P."/>
            <person name="White O."/>
            <person name="Salzberg S.L."/>
            <person name="Tang P."/>
            <person name="Chiu C.-H."/>
            <person name="Lee Y.-S."/>
            <person name="Embley T.M."/>
            <person name="Coombs G.H."/>
            <person name="Mottram J.C."/>
            <person name="Tachezy J."/>
            <person name="Fraser-Liggett C.M."/>
            <person name="Johnson P.J."/>
        </authorList>
    </citation>
    <scope>NUCLEOTIDE SEQUENCE [LARGE SCALE GENOMIC DNA]</scope>
    <source>
        <strain evidence="3">G3</strain>
    </source>
</reference>
<dbReference type="RefSeq" id="XP_001324278.1">
    <property type="nucleotide sequence ID" value="XM_001324243.1"/>
</dbReference>
<keyword evidence="4" id="KW-1185">Reference proteome</keyword>
<dbReference type="InterPro" id="IPR015940">
    <property type="entry name" value="UBA"/>
</dbReference>
<dbReference type="EMBL" id="DS113308">
    <property type="protein sequence ID" value="EAY12055.1"/>
    <property type="molecule type" value="Genomic_DNA"/>
</dbReference>
<gene>
    <name evidence="3" type="ORF">TVAG_039030</name>
</gene>
<dbReference type="Proteomes" id="UP000001542">
    <property type="component" value="Unassembled WGS sequence"/>
</dbReference>
<feature type="region of interest" description="Disordered" evidence="1">
    <location>
        <begin position="374"/>
        <end position="460"/>
    </location>
</feature>
<feature type="compositionally biased region" description="Low complexity" evidence="1">
    <location>
        <begin position="385"/>
        <end position="395"/>
    </location>
</feature>
<name>A2E5L4_TRIV3</name>
<protein>
    <recommendedName>
        <fullName evidence="2">UBA domain-containing protein</fullName>
    </recommendedName>
</protein>
<evidence type="ECO:0000313" key="4">
    <source>
        <dbReference type="Proteomes" id="UP000001542"/>
    </source>
</evidence>
<dbReference type="PROSITE" id="PS50030">
    <property type="entry name" value="UBA"/>
    <property type="match status" value="1"/>
</dbReference>
<dbReference type="VEuPathDB" id="TrichDB:TVAG_039030"/>
<dbReference type="VEuPathDB" id="TrichDB:TVAGG3_0240110"/>
<dbReference type="InterPro" id="IPR050560">
    <property type="entry name" value="MYB_TF"/>
</dbReference>
<evidence type="ECO:0000313" key="3">
    <source>
        <dbReference type="EMBL" id="EAY12055.1"/>
    </source>
</evidence>
<dbReference type="AlphaFoldDB" id="A2E5L4"/>
<organism evidence="3 4">
    <name type="scientific">Trichomonas vaginalis (strain ATCC PRA-98 / G3)</name>
    <dbReference type="NCBI Taxonomy" id="412133"/>
    <lineage>
        <taxon>Eukaryota</taxon>
        <taxon>Metamonada</taxon>
        <taxon>Parabasalia</taxon>
        <taxon>Trichomonadida</taxon>
        <taxon>Trichomonadidae</taxon>
        <taxon>Trichomonas</taxon>
    </lineage>
</organism>